<comment type="similarity">
    <text evidence="2">Belongs to the prokaryotic molybdopterin-containing oxidoreductase family.</text>
</comment>
<evidence type="ECO:0000256" key="3">
    <source>
        <dbReference type="ARBA" id="ARBA00022505"/>
    </source>
</evidence>
<evidence type="ECO:0000256" key="4">
    <source>
        <dbReference type="ARBA" id="ARBA00022723"/>
    </source>
</evidence>
<comment type="caution">
    <text evidence="11">The sequence shown here is derived from an EMBL/GenBank/DDBJ whole genome shotgun (WGS) entry which is preliminary data.</text>
</comment>
<evidence type="ECO:0000256" key="6">
    <source>
        <dbReference type="ARBA" id="ARBA00023002"/>
    </source>
</evidence>
<keyword evidence="5" id="KW-0574">Periplasm</keyword>
<evidence type="ECO:0000259" key="10">
    <source>
        <dbReference type="Pfam" id="PF18364"/>
    </source>
</evidence>
<feature type="domain" description="Molybdopterin dinucleotide-binding" evidence="9">
    <location>
        <begin position="614"/>
        <end position="727"/>
    </location>
</feature>
<dbReference type="PANTHER" id="PTHR43742">
    <property type="entry name" value="TRIMETHYLAMINE-N-OXIDE REDUCTASE"/>
    <property type="match status" value="1"/>
</dbReference>
<dbReference type="Gene3D" id="3.40.50.740">
    <property type="match status" value="1"/>
</dbReference>
<dbReference type="Proteomes" id="UP001597018">
    <property type="component" value="Unassembled WGS sequence"/>
</dbReference>
<organism evidence="11 12">
    <name type="scientific">Saccharopolyspora rosea</name>
    <dbReference type="NCBI Taxonomy" id="524884"/>
    <lineage>
        <taxon>Bacteria</taxon>
        <taxon>Bacillati</taxon>
        <taxon>Actinomycetota</taxon>
        <taxon>Actinomycetes</taxon>
        <taxon>Pseudonocardiales</taxon>
        <taxon>Pseudonocardiaceae</taxon>
        <taxon>Saccharopolyspora</taxon>
    </lineage>
</organism>
<dbReference type="Gene3D" id="3.90.55.10">
    <property type="entry name" value="Dimethylsulfoxide Reductase, domain 3"/>
    <property type="match status" value="1"/>
</dbReference>
<feature type="region of interest" description="Disordered" evidence="7">
    <location>
        <begin position="737"/>
        <end position="756"/>
    </location>
</feature>
<dbReference type="PROSITE" id="PS00932">
    <property type="entry name" value="MOLYBDOPTERIN_PROK_3"/>
    <property type="match status" value="1"/>
</dbReference>
<dbReference type="InterPro" id="IPR006657">
    <property type="entry name" value="MoPterin_dinucl-bd_dom"/>
</dbReference>
<keyword evidence="4" id="KW-0479">Metal-binding</keyword>
<comment type="cofactor">
    <cofactor evidence="1">
        <name>Mo-bis(molybdopterin guanine dinucleotide)</name>
        <dbReference type="ChEBI" id="CHEBI:60539"/>
    </cofactor>
</comment>
<keyword evidence="6" id="KW-0560">Oxidoreductase</keyword>
<dbReference type="Gene3D" id="3.40.228.10">
    <property type="entry name" value="Dimethylsulfoxide Reductase, domain 2"/>
    <property type="match status" value="1"/>
</dbReference>
<protein>
    <submittedName>
        <fullName evidence="11">Molybdopterin-dependent oxidoreductase</fullName>
    </submittedName>
</protein>
<evidence type="ECO:0000259" key="9">
    <source>
        <dbReference type="Pfam" id="PF01568"/>
    </source>
</evidence>
<gene>
    <name evidence="11" type="ORF">ACFQ16_11285</name>
</gene>
<name>A0ABW3FRQ1_9PSEU</name>
<dbReference type="Pfam" id="PF00384">
    <property type="entry name" value="Molybdopterin"/>
    <property type="match status" value="1"/>
</dbReference>
<dbReference type="InterPro" id="IPR050612">
    <property type="entry name" value="Prok_Mopterin_Oxidored"/>
</dbReference>
<dbReference type="PROSITE" id="PS00490">
    <property type="entry name" value="MOLYBDOPTERIN_PROK_2"/>
    <property type="match status" value="1"/>
</dbReference>
<dbReference type="InterPro" id="IPR041460">
    <property type="entry name" value="Molybdopterin_N"/>
</dbReference>
<dbReference type="SUPFAM" id="SSF50692">
    <property type="entry name" value="ADC-like"/>
    <property type="match status" value="1"/>
</dbReference>
<dbReference type="Pfam" id="PF18364">
    <property type="entry name" value="Molybdopterin_N"/>
    <property type="match status" value="1"/>
</dbReference>
<keyword evidence="12" id="KW-1185">Reference proteome</keyword>
<dbReference type="CDD" id="cd02793">
    <property type="entry name" value="MopB_CT_DMSOR-BSOR-TMAOR"/>
    <property type="match status" value="1"/>
</dbReference>
<feature type="compositionally biased region" description="Basic and acidic residues" evidence="7">
    <location>
        <begin position="747"/>
        <end position="756"/>
    </location>
</feature>
<feature type="domain" description="Molybdopterin oxidoreductase N-terminal" evidence="10">
    <location>
        <begin position="8"/>
        <end position="46"/>
    </location>
</feature>
<accession>A0ABW3FRQ1</accession>
<dbReference type="InterPro" id="IPR009010">
    <property type="entry name" value="Asp_de-COase-like_dom_sf"/>
</dbReference>
<reference evidence="12" key="1">
    <citation type="journal article" date="2019" name="Int. J. Syst. Evol. Microbiol.">
        <title>The Global Catalogue of Microorganisms (GCM) 10K type strain sequencing project: providing services to taxonomists for standard genome sequencing and annotation.</title>
        <authorList>
            <consortium name="The Broad Institute Genomics Platform"/>
            <consortium name="The Broad Institute Genome Sequencing Center for Infectious Disease"/>
            <person name="Wu L."/>
            <person name="Ma J."/>
        </authorList>
    </citation>
    <scope>NUCLEOTIDE SEQUENCE [LARGE SCALE GENOMIC DNA]</scope>
    <source>
        <strain evidence="12">CCUG 56401</strain>
    </source>
</reference>
<proteinExistence type="inferred from homology"/>
<evidence type="ECO:0000256" key="1">
    <source>
        <dbReference type="ARBA" id="ARBA00001942"/>
    </source>
</evidence>
<evidence type="ECO:0000313" key="12">
    <source>
        <dbReference type="Proteomes" id="UP001597018"/>
    </source>
</evidence>
<evidence type="ECO:0000256" key="2">
    <source>
        <dbReference type="ARBA" id="ARBA00010312"/>
    </source>
</evidence>
<evidence type="ECO:0000256" key="7">
    <source>
        <dbReference type="SAM" id="MobiDB-lite"/>
    </source>
</evidence>
<evidence type="ECO:0000256" key="5">
    <source>
        <dbReference type="ARBA" id="ARBA00022764"/>
    </source>
</evidence>
<evidence type="ECO:0000259" key="8">
    <source>
        <dbReference type="Pfam" id="PF00384"/>
    </source>
</evidence>
<dbReference type="PANTHER" id="PTHR43742:SF10">
    <property type="entry name" value="TRIMETHYLAMINE-N-OXIDE REDUCTASE 2"/>
    <property type="match status" value="1"/>
</dbReference>
<dbReference type="RefSeq" id="WP_263247789.1">
    <property type="nucleotide sequence ID" value="NZ_BAABLT010000017.1"/>
</dbReference>
<dbReference type="InterPro" id="IPR006655">
    <property type="entry name" value="Mopterin_OxRdtase_prok_CS"/>
</dbReference>
<dbReference type="Gene3D" id="2.40.40.20">
    <property type="match status" value="1"/>
</dbReference>
<dbReference type="InterPro" id="IPR041954">
    <property type="entry name" value="CT_DMSOR/BSOR/TMAOR"/>
</dbReference>
<keyword evidence="3" id="KW-0500">Molybdenum</keyword>
<sequence>MVEYRPQSSHWGVFRAAARSGGVDVLPDPHDPEPSALLRNIPAAVRPDARVTVPHVRRRWLERGPGADDARGADEHVPVSWERALDLVAGELDRVRREHGNRAIYGGSYGWASAGRFHHAQSQVHRFLNCVGGYTRSVNTYSLGASPVVLRHVLGDDSAIYSPTTLGVLAEHTELFVCFGGIPLKNAQVSSGGISRHETGGLLRAARSRGARFVLVGPLRDDVEAELGARWLAPVPGTDTALMLALAHVLLDEGLHDEEFLRRYCVGADVFADYVLGRSDGVAKDPAWAERICQVPAAEIAGLAREMARSRALISLSWSLQRAPRGEQPIWAGVALACLLGQIGLPGGGFGHGYGAMGGIGTGVLPYPVPTLPQGANPVPDFIPVARVADMLLHPGEEFDYDGQRLTYPDVRLVYWSGGNPFHHHQDLTRLRRAFARAETVVVHDPFWTATTRHADVVLPATTALERDDIGAARLDPALVAMHRVVEPVGQARDDYRMFTGLAERLGVAAEFTEGRDERAWLEHLYETWRAALDPRHRPEADFARFWRDGRLDLPDRVTEHVVYADFRADPDAHPLGTPSGRIELHSGTVASFGYPDCPGHPVWLPPEDGPEPLHLVANNPATRLHSQLDHGDRSAESKVRGREPVRINPVDAAARGIRDGDVVRLRNARGSCLAGARISDAVRPGVVQLATGAWFDPSAPDVATCVHGNPNVLTTDTGTSRLAQGCTGQLARVELERHTGPVPPVRAHDGDPALG</sequence>
<dbReference type="InterPro" id="IPR006656">
    <property type="entry name" value="Mopterin_OxRdtase"/>
</dbReference>
<dbReference type="SUPFAM" id="SSF53706">
    <property type="entry name" value="Formate dehydrogenase/DMSO reductase, domains 1-3"/>
    <property type="match status" value="1"/>
</dbReference>
<dbReference type="EMBL" id="JBHTIW010000006">
    <property type="protein sequence ID" value="MFD0920323.1"/>
    <property type="molecule type" value="Genomic_DNA"/>
</dbReference>
<evidence type="ECO:0000313" key="11">
    <source>
        <dbReference type="EMBL" id="MFD0920323.1"/>
    </source>
</evidence>
<dbReference type="Pfam" id="PF01568">
    <property type="entry name" value="Molydop_binding"/>
    <property type="match status" value="1"/>
</dbReference>
<feature type="domain" description="Molybdopterin oxidoreductase" evidence="8">
    <location>
        <begin position="50"/>
        <end position="505"/>
    </location>
</feature>